<protein>
    <recommendedName>
        <fullName evidence="8">TIR domain-containing protein</fullName>
    </recommendedName>
</protein>
<evidence type="ECO:0000256" key="4">
    <source>
        <dbReference type="ARBA" id="ARBA00022729"/>
    </source>
</evidence>
<keyword evidence="3 7" id="KW-0812">Transmembrane</keyword>
<comment type="subcellular location">
    <subcellularLocation>
        <location evidence="1">Membrane</location>
        <topology evidence="1">Single-pass membrane protein</topology>
    </subcellularLocation>
</comment>
<feature type="domain" description="TIR" evidence="8">
    <location>
        <begin position="393"/>
        <end position="536"/>
    </location>
</feature>
<dbReference type="PROSITE" id="PS50104">
    <property type="entry name" value="TIR"/>
    <property type="match status" value="1"/>
</dbReference>
<dbReference type="InterPro" id="IPR000157">
    <property type="entry name" value="TIR_dom"/>
</dbReference>
<dbReference type="InterPro" id="IPR035897">
    <property type="entry name" value="Toll_tir_struct_dom_sf"/>
</dbReference>
<dbReference type="SUPFAM" id="SSF52200">
    <property type="entry name" value="Toll/Interleukin receptor TIR domain"/>
    <property type="match status" value="1"/>
</dbReference>
<evidence type="ECO:0000259" key="8">
    <source>
        <dbReference type="PROSITE" id="PS50104"/>
    </source>
</evidence>
<comment type="similarity">
    <text evidence="2">Belongs to the Toll-like receptor family.</text>
</comment>
<dbReference type="EMBL" id="CACVKT020001609">
    <property type="protein sequence ID" value="CAC5369688.1"/>
    <property type="molecule type" value="Genomic_DNA"/>
</dbReference>
<evidence type="ECO:0000256" key="1">
    <source>
        <dbReference type="ARBA" id="ARBA00004167"/>
    </source>
</evidence>
<dbReference type="SMART" id="SM00255">
    <property type="entry name" value="TIR"/>
    <property type="match status" value="1"/>
</dbReference>
<reference evidence="9 10" key="1">
    <citation type="submission" date="2020-06" db="EMBL/GenBank/DDBJ databases">
        <authorList>
            <person name="Li R."/>
            <person name="Bekaert M."/>
        </authorList>
    </citation>
    <scope>NUCLEOTIDE SEQUENCE [LARGE SCALE GENOMIC DNA]</scope>
    <source>
        <strain evidence="10">wild</strain>
    </source>
</reference>
<dbReference type="PANTHER" id="PTHR24365">
    <property type="entry name" value="TOLL-LIKE RECEPTOR"/>
    <property type="match status" value="1"/>
</dbReference>
<evidence type="ECO:0000256" key="2">
    <source>
        <dbReference type="ARBA" id="ARBA00009634"/>
    </source>
</evidence>
<dbReference type="Gene3D" id="3.40.50.10140">
    <property type="entry name" value="Toll/interleukin-1 receptor homology (TIR) domain"/>
    <property type="match status" value="1"/>
</dbReference>
<dbReference type="SUPFAM" id="SSF52058">
    <property type="entry name" value="L domain-like"/>
    <property type="match status" value="1"/>
</dbReference>
<evidence type="ECO:0000256" key="6">
    <source>
        <dbReference type="ARBA" id="ARBA00023136"/>
    </source>
</evidence>
<keyword evidence="4" id="KW-0732">Signal</keyword>
<keyword evidence="6 7" id="KW-0472">Membrane</keyword>
<dbReference type="PANTHER" id="PTHR24365:SF541">
    <property type="entry name" value="PROTEIN TOLL-RELATED"/>
    <property type="match status" value="1"/>
</dbReference>
<dbReference type="Gene3D" id="3.80.10.10">
    <property type="entry name" value="Ribonuclease Inhibitor"/>
    <property type="match status" value="2"/>
</dbReference>
<keyword evidence="10" id="KW-1185">Reference proteome</keyword>
<dbReference type="InterPro" id="IPR032675">
    <property type="entry name" value="LRR_dom_sf"/>
</dbReference>
<sequence>METITNTSFSNLPFLRHVDLSKNKISHIDPGSLAYRPRSLLYINLSFNNLEELDVSNFMLDFYFYRLDFSNNQISKLTNKNGWNGFNIDDRNGGGRIVLMNNKFTHFPNVSKIGFAGEYSVKRLAYTYIVNMRNNNWTCDCYVWNEYLNYMLVGFQYHPGSENFYRIPCSNPPELRNYFVTDFQKNETNKLQHLLICNLTLIDNCPYRCYCFYQPSKNRTVIDCSGLALKEERSYLFRATKLNVSNNFITTISPIIYEVQILNLIDFRLNSLNTLGNEVRLKSPCSLLFSHLTISCSCELNWLPIWLERQKLPYCMFNRIVCISNNKDVSSMSPSEFCIQDNTTKHIFTGIVITSFLVIIITTIIFHHYKYEIYLLWRSNKLLKSSRKVHSETKYDIYISFDEENEMARQWIVGVLLRFLEGKGYKVLLPCRDFSFGGIREEEMRSSIWKCSSWIILQSQNYLHSTYGENEWKIIWNIYKTNLKTKNIIINYDVIKSDSISLRNFRAFIKLGYALDFCNIDKNLLNDVRKRLGPPASRYTTGLKNSKLRYKHMEKFDIFVPEKNNV</sequence>
<dbReference type="Pfam" id="PF13855">
    <property type="entry name" value="LRR_8"/>
    <property type="match status" value="1"/>
</dbReference>
<dbReference type="InterPro" id="IPR001611">
    <property type="entry name" value="Leu-rich_rpt"/>
</dbReference>
<dbReference type="Proteomes" id="UP000507470">
    <property type="component" value="Unassembled WGS sequence"/>
</dbReference>
<dbReference type="Pfam" id="PF01582">
    <property type="entry name" value="TIR"/>
    <property type="match status" value="1"/>
</dbReference>
<feature type="transmembrane region" description="Helical" evidence="7">
    <location>
        <begin position="347"/>
        <end position="369"/>
    </location>
</feature>
<keyword evidence="5 7" id="KW-1133">Transmembrane helix</keyword>
<accession>A0A6J8AKC7</accession>
<dbReference type="GO" id="GO:0005886">
    <property type="term" value="C:plasma membrane"/>
    <property type="evidence" value="ECO:0007669"/>
    <property type="project" value="TreeGrafter"/>
</dbReference>
<evidence type="ECO:0000256" key="3">
    <source>
        <dbReference type="ARBA" id="ARBA00022692"/>
    </source>
</evidence>
<dbReference type="GO" id="GO:0038023">
    <property type="term" value="F:signaling receptor activity"/>
    <property type="evidence" value="ECO:0007669"/>
    <property type="project" value="TreeGrafter"/>
</dbReference>
<dbReference type="OrthoDB" id="6044702at2759"/>
<evidence type="ECO:0000313" key="10">
    <source>
        <dbReference type="Proteomes" id="UP000507470"/>
    </source>
</evidence>
<organism evidence="9 10">
    <name type="scientific">Mytilus coruscus</name>
    <name type="common">Sea mussel</name>
    <dbReference type="NCBI Taxonomy" id="42192"/>
    <lineage>
        <taxon>Eukaryota</taxon>
        <taxon>Metazoa</taxon>
        <taxon>Spiralia</taxon>
        <taxon>Lophotrochozoa</taxon>
        <taxon>Mollusca</taxon>
        <taxon>Bivalvia</taxon>
        <taxon>Autobranchia</taxon>
        <taxon>Pteriomorphia</taxon>
        <taxon>Mytilida</taxon>
        <taxon>Mytiloidea</taxon>
        <taxon>Mytilidae</taxon>
        <taxon>Mytilinae</taxon>
        <taxon>Mytilus</taxon>
    </lineage>
</organism>
<evidence type="ECO:0000256" key="7">
    <source>
        <dbReference type="SAM" id="Phobius"/>
    </source>
</evidence>
<proteinExistence type="inferred from homology"/>
<evidence type="ECO:0000313" key="9">
    <source>
        <dbReference type="EMBL" id="CAC5369688.1"/>
    </source>
</evidence>
<evidence type="ECO:0000256" key="5">
    <source>
        <dbReference type="ARBA" id="ARBA00022989"/>
    </source>
</evidence>
<dbReference type="GO" id="GO:0007165">
    <property type="term" value="P:signal transduction"/>
    <property type="evidence" value="ECO:0007669"/>
    <property type="project" value="InterPro"/>
</dbReference>
<name>A0A6J8AKC7_MYTCO</name>
<gene>
    <name evidence="9" type="ORF">MCOR_8803</name>
</gene>
<dbReference type="AlphaFoldDB" id="A0A6J8AKC7"/>